<feature type="binding site" evidence="9">
    <location>
        <position position="179"/>
    </location>
    <ligand>
        <name>Ca(2+)</name>
        <dbReference type="ChEBI" id="CHEBI:29108"/>
        <label>2</label>
    </ligand>
</feature>
<evidence type="ECO:0000256" key="8">
    <source>
        <dbReference type="PIRSR" id="PIRSR621190-1"/>
    </source>
</evidence>
<evidence type="ECO:0000313" key="11">
    <source>
        <dbReference type="EMBL" id="KAJ7357479.1"/>
    </source>
</evidence>
<dbReference type="InterPro" id="IPR036365">
    <property type="entry name" value="PGBD-like_sf"/>
</dbReference>
<gene>
    <name evidence="11" type="ORF">OS493_024995</name>
</gene>
<dbReference type="GO" id="GO:0031012">
    <property type="term" value="C:extracellular matrix"/>
    <property type="evidence" value="ECO:0007669"/>
    <property type="project" value="InterPro"/>
</dbReference>
<dbReference type="SUPFAM" id="SSF55486">
    <property type="entry name" value="Metalloproteases ('zincins'), catalytic domain"/>
    <property type="match status" value="1"/>
</dbReference>
<dbReference type="PANTHER" id="PTHR10201">
    <property type="entry name" value="MATRIX METALLOPROTEINASE"/>
    <property type="match status" value="1"/>
</dbReference>
<comment type="caution">
    <text evidence="11">The sequence shown here is derived from an EMBL/GenBank/DDBJ whole genome shotgun (WGS) entry which is preliminary data.</text>
</comment>
<feature type="binding site" evidence="9">
    <location>
        <position position="159"/>
    </location>
    <ligand>
        <name>Ca(2+)</name>
        <dbReference type="ChEBI" id="CHEBI:29108"/>
        <label>3</label>
    </ligand>
</feature>
<protein>
    <recommendedName>
        <fullName evidence="10">Peptidase metallopeptidase domain-containing protein</fullName>
    </recommendedName>
</protein>
<proteinExistence type="inferred from homology"/>
<evidence type="ECO:0000256" key="2">
    <source>
        <dbReference type="ARBA" id="ARBA00022670"/>
    </source>
</evidence>
<keyword evidence="6 9" id="KW-0862">Zinc</keyword>
<evidence type="ECO:0000256" key="9">
    <source>
        <dbReference type="PIRSR" id="PIRSR621190-2"/>
    </source>
</evidence>
<reference evidence="11" key="1">
    <citation type="submission" date="2023-01" db="EMBL/GenBank/DDBJ databases">
        <title>Genome assembly of the deep-sea coral Lophelia pertusa.</title>
        <authorList>
            <person name="Herrera S."/>
            <person name="Cordes E."/>
        </authorList>
    </citation>
    <scope>NUCLEOTIDE SEQUENCE</scope>
    <source>
        <strain evidence="11">USNM1676648</strain>
        <tissue evidence="11">Polyp</tissue>
    </source>
</reference>
<feature type="binding site" evidence="9">
    <location>
        <position position="158"/>
    </location>
    <ligand>
        <name>Ca(2+)</name>
        <dbReference type="ChEBI" id="CHEBI:29108"/>
        <label>3</label>
    </ligand>
</feature>
<dbReference type="InterPro" id="IPR024079">
    <property type="entry name" value="MetalloPept_cat_dom_sf"/>
</dbReference>
<evidence type="ECO:0000256" key="6">
    <source>
        <dbReference type="ARBA" id="ARBA00022833"/>
    </source>
</evidence>
<dbReference type="SUPFAM" id="SSF47090">
    <property type="entry name" value="PGBD-like"/>
    <property type="match status" value="1"/>
</dbReference>
<dbReference type="InterPro" id="IPR001818">
    <property type="entry name" value="Pept_M10_metallopeptidase"/>
</dbReference>
<feature type="binding site" description="in inhibited form" evidence="9">
    <location>
        <position position="67"/>
    </location>
    <ligand>
        <name>Zn(2+)</name>
        <dbReference type="ChEBI" id="CHEBI:29105"/>
        <label>2</label>
        <note>catalytic</note>
    </ligand>
</feature>
<feature type="binding site" evidence="9">
    <location>
        <position position="186"/>
    </location>
    <ligand>
        <name>Ca(2+)</name>
        <dbReference type="ChEBI" id="CHEBI:29108"/>
        <label>3</label>
    </ligand>
</feature>
<feature type="binding site" evidence="9">
    <location>
        <position position="208"/>
    </location>
    <ligand>
        <name>Zn(2+)</name>
        <dbReference type="ChEBI" id="CHEBI:29105"/>
        <label>2</label>
        <note>catalytic</note>
    </ligand>
</feature>
<evidence type="ECO:0000256" key="7">
    <source>
        <dbReference type="ARBA" id="ARBA00023049"/>
    </source>
</evidence>
<feature type="binding site" evidence="9">
    <location>
        <position position="184"/>
    </location>
    <ligand>
        <name>Ca(2+)</name>
        <dbReference type="ChEBI" id="CHEBI:29108"/>
        <label>1</label>
    </ligand>
</feature>
<feature type="binding site" evidence="9">
    <location>
        <position position="105"/>
    </location>
    <ligand>
        <name>Ca(2+)</name>
        <dbReference type="ChEBI" id="CHEBI:29108"/>
        <label>1</label>
    </ligand>
</feature>
<dbReference type="FunFam" id="3.40.390.10:FF:000068">
    <property type="entry name" value="Predicted protein"/>
    <property type="match status" value="1"/>
</dbReference>
<dbReference type="GO" id="GO:0006508">
    <property type="term" value="P:proteolysis"/>
    <property type="evidence" value="ECO:0007669"/>
    <property type="project" value="UniProtKB-KW"/>
</dbReference>
<evidence type="ECO:0000256" key="3">
    <source>
        <dbReference type="ARBA" id="ARBA00022723"/>
    </source>
</evidence>
<evidence type="ECO:0000313" key="12">
    <source>
        <dbReference type="Proteomes" id="UP001163046"/>
    </source>
</evidence>
<dbReference type="InterPro" id="IPR006026">
    <property type="entry name" value="Peptidase_Metallo"/>
</dbReference>
<feature type="active site" evidence="8">
    <location>
        <position position="205"/>
    </location>
</feature>
<comment type="cofactor">
    <cofactor evidence="9">
        <name>Zn(2+)</name>
        <dbReference type="ChEBI" id="CHEBI:29105"/>
    </cofactor>
    <text evidence="9">Binds 2 Zn(2+) ions per subunit.</text>
</comment>
<keyword evidence="3 9" id="KW-0479">Metal-binding</keyword>
<organism evidence="11 12">
    <name type="scientific">Desmophyllum pertusum</name>
    <dbReference type="NCBI Taxonomy" id="174260"/>
    <lineage>
        <taxon>Eukaryota</taxon>
        <taxon>Metazoa</taxon>
        <taxon>Cnidaria</taxon>
        <taxon>Anthozoa</taxon>
        <taxon>Hexacorallia</taxon>
        <taxon>Scleractinia</taxon>
        <taxon>Caryophylliina</taxon>
        <taxon>Caryophylliidae</taxon>
        <taxon>Desmophyllum</taxon>
    </lineage>
</organism>
<dbReference type="Proteomes" id="UP001163046">
    <property type="component" value="Unassembled WGS sequence"/>
</dbReference>
<evidence type="ECO:0000256" key="4">
    <source>
        <dbReference type="ARBA" id="ARBA00022729"/>
    </source>
</evidence>
<name>A0A9W9YLJ2_9CNID</name>
<keyword evidence="9" id="KW-0106">Calcium</keyword>
<feature type="binding site" evidence="9">
    <location>
        <position position="151"/>
    </location>
    <ligand>
        <name>Zn(2+)</name>
        <dbReference type="ChEBI" id="CHEBI:29105"/>
        <label>1</label>
    </ligand>
</feature>
<feature type="binding site" evidence="9">
    <location>
        <position position="204"/>
    </location>
    <ligand>
        <name>Zn(2+)</name>
        <dbReference type="ChEBI" id="CHEBI:29105"/>
        <label>2</label>
        <note>catalytic</note>
    </ligand>
</feature>
<dbReference type="Pfam" id="PF00413">
    <property type="entry name" value="Peptidase_M10"/>
    <property type="match status" value="1"/>
</dbReference>
<comment type="similarity">
    <text evidence="1">Belongs to the peptidase M10A family.</text>
</comment>
<feature type="binding site" evidence="9">
    <location>
        <position position="222"/>
    </location>
    <ligand>
        <name>Zn(2+)</name>
        <dbReference type="ChEBI" id="CHEBI:29105"/>
        <label>2</label>
        <note>catalytic</note>
    </ligand>
</feature>
<dbReference type="InterPro" id="IPR033739">
    <property type="entry name" value="M10A_MMP"/>
</dbReference>
<dbReference type="GO" id="GO:0008270">
    <property type="term" value="F:zinc ion binding"/>
    <property type="evidence" value="ECO:0007669"/>
    <property type="project" value="InterPro"/>
</dbReference>
<dbReference type="SMART" id="SM00235">
    <property type="entry name" value="ZnMc"/>
    <property type="match status" value="1"/>
</dbReference>
<feature type="binding site" evidence="9">
    <location>
        <position position="181"/>
    </location>
    <ligand>
        <name>Zn(2+)</name>
        <dbReference type="ChEBI" id="CHEBI:29105"/>
        <label>1</label>
    </ligand>
</feature>
<dbReference type="OrthoDB" id="406838at2759"/>
<feature type="non-terminal residue" evidence="11">
    <location>
        <position position="1"/>
    </location>
</feature>
<feature type="binding site" evidence="9">
    <location>
        <position position="166"/>
    </location>
    <ligand>
        <name>Zn(2+)</name>
        <dbReference type="ChEBI" id="CHEBI:29105"/>
        <label>1</label>
    </ligand>
</feature>
<keyword evidence="5" id="KW-0378">Hydrolase</keyword>
<evidence type="ECO:0000259" key="10">
    <source>
        <dbReference type="SMART" id="SM00235"/>
    </source>
</evidence>
<feature type="binding site" evidence="9">
    <location>
        <position position="141"/>
    </location>
    <ligand>
        <name>Ca(2+)</name>
        <dbReference type="ChEBI" id="CHEBI:29108"/>
        <label>2</label>
    </ligand>
</feature>
<dbReference type="InterPro" id="IPR021190">
    <property type="entry name" value="Pept_M10A"/>
</dbReference>
<dbReference type="EMBL" id="MU827321">
    <property type="protein sequence ID" value="KAJ7357479.1"/>
    <property type="molecule type" value="Genomic_DNA"/>
</dbReference>
<keyword evidence="7" id="KW-0482">Metalloprotease</keyword>
<keyword evidence="12" id="KW-1185">Reference proteome</keyword>
<dbReference type="GO" id="GO:0030574">
    <property type="term" value="P:collagen catabolic process"/>
    <property type="evidence" value="ECO:0007669"/>
    <property type="project" value="TreeGrafter"/>
</dbReference>
<dbReference type="PANTHER" id="PTHR10201:SF291">
    <property type="entry name" value="MATRIX METALLOPROTEINASE 1, ISOFORM C-RELATED"/>
    <property type="match status" value="1"/>
</dbReference>
<dbReference type="PRINTS" id="PR00138">
    <property type="entry name" value="MATRIXIN"/>
</dbReference>
<dbReference type="GO" id="GO:0030198">
    <property type="term" value="P:extracellular matrix organization"/>
    <property type="evidence" value="ECO:0007669"/>
    <property type="project" value="TreeGrafter"/>
</dbReference>
<dbReference type="AlphaFoldDB" id="A0A9W9YLJ2"/>
<feature type="domain" description="Peptidase metallopeptidase" evidence="10">
    <location>
        <begin position="86"/>
        <end position="249"/>
    </location>
</feature>
<dbReference type="Gene3D" id="3.40.390.10">
    <property type="entry name" value="Collagenase (Catalytic Domain)"/>
    <property type="match status" value="1"/>
</dbReference>
<feature type="binding site" evidence="9">
    <location>
        <position position="214"/>
    </location>
    <ligand>
        <name>Zn(2+)</name>
        <dbReference type="ChEBI" id="CHEBI:29105"/>
        <label>2</label>
        <note>catalytic</note>
    </ligand>
</feature>
<feature type="binding site" evidence="9">
    <location>
        <position position="186"/>
    </location>
    <ligand>
        <name>Ca(2+)</name>
        <dbReference type="ChEBI" id="CHEBI:29108"/>
        <label>1</label>
    </ligand>
</feature>
<dbReference type="CDD" id="cd04278">
    <property type="entry name" value="ZnMc_MMP"/>
    <property type="match status" value="1"/>
</dbReference>
<evidence type="ECO:0000256" key="5">
    <source>
        <dbReference type="ARBA" id="ARBA00022801"/>
    </source>
</evidence>
<keyword evidence="2" id="KW-0645">Protease</keyword>
<sequence length="310" mass="34634">SIYLQAAKFLLDFDYIDLPKPSEAGSASDPNSPLFKEAISRLQWFGNINVTGKLDSETVKLINTDRCGVKDPRVPPGASVGEFNLQGTSWDKREITYKIINYTRDGISPGRQRQIFRDAMKKWQDASGLTITEVPEWSPADIPISFVTKIHGDPFPFDGDGGTLAHAFYPHNNEGLSGDAHFDDAERFTTGTDDGVNLDWVAVHEFGHSFGLEHSNVQESIMFPWYKGYVENIQLTDDDTKGIQALYPSKFDVLEITFVPRVQDGFSHVGMFQSHAVSKLVNRHPVQVNAIACSCAESFVVIKMRVTRQD</sequence>
<evidence type="ECO:0000256" key="1">
    <source>
        <dbReference type="ARBA" id="ARBA00010370"/>
    </source>
</evidence>
<feature type="binding site" evidence="9">
    <location>
        <position position="183"/>
    </location>
    <ligand>
        <name>Ca(2+)</name>
        <dbReference type="ChEBI" id="CHEBI:29108"/>
        <label>3</label>
    </ligand>
</feature>
<keyword evidence="4" id="KW-0732">Signal</keyword>
<accession>A0A9W9YLJ2</accession>
<dbReference type="GO" id="GO:0004222">
    <property type="term" value="F:metalloendopeptidase activity"/>
    <property type="evidence" value="ECO:0007669"/>
    <property type="project" value="InterPro"/>
</dbReference>
<comment type="cofactor">
    <cofactor evidence="9">
        <name>Ca(2+)</name>
        <dbReference type="ChEBI" id="CHEBI:29108"/>
    </cofactor>
    <text evidence="9">Can bind about 5 Ca(2+) ions per subunit.</text>
</comment>
<feature type="binding site" evidence="9">
    <location>
        <position position="153"/>
    </location>
    <ligand>
        <name>Zn(2+)</name>
        <dbReference type="ChEBI" id="CHEBI:29105"/>
        <label>1</label>
    </ligand>
</feature>